<gene>
    <name evidence="2" type="ORF">FPZ44_12380</name>
</gene>
<evidence type="ECO:0000313" key="2">
    <source>
        <dbReference type="EMBL" id="TVX93781.1"/>
    </source>
</evidence>
<dbReference type="PROSITE" id="PS51186">
    <property type="entry name" value="GNAT"/>
    <property type="match status" value="1"/>
</dbReference>
<dbReference type="CDD" id="cd04301">
    <property type="entry name" value="NAT_SF"/>
    <property type="match status" value="1"/>
</dbReference>
<organism evidence="2 3">
    <name type="scientific">Paenibacillus agilis</name>
    <dbReference type="NCBI Taxonomy" id="3020863"/>
    <lineage>
        <taxon>Bacteria</taxon>
        <taxon>Bacillati</taxon>
        <taxon>Bacillota</taxon>
        <taxon>Bacilli</taxon>
        <taxon>Bacillales</taxon>
        <taxon>Paenibacillaceae</taxon>
        <taxon>Paenibacillus</taxon>
    </lineage>
</organism>
<dbReference type="AlphaFoldDB" id="A0A559J1Q4"/>
<sequence length="179" mass="20661">MTITIELTDQSTKFIINNLYPLYLHDLSEIWGWKPNKYGVFEEDETLTLHEQNKVFDIWWSDPAVFFPYLIRVDDIPAGFALVAAPPHTPPSCDYYLYEFFILRSFRGNGVAEAAAVQVFNNHQGAWEVQTNPNEVNQRAQSFWRKTLRKYTDGSCLEETAATQNDGIKIIFKFNNSPA</sequence>
<name>A0A559J1Q4_9BACL</name>
<dbReference type="Proteomes" id="UP000318102">
    <property type="component" value="Unassembled WGS sequence"/>
</dbReference>
<dbReference type="OrthoDB" id="1902458at2"/>
<dbReference type="GO" id="GO:0016747">
    <property type="term" value="F:acyltransferase activity, transferring groups other than amino-acyl groups"/>
    <property type="evidence" value="ECO:0007669"/>
    <property type="project" value="InterPro"/>
</dbReference>
<feature type="domain" description="N-acetyltransferase" evidence="1">
    <location>
        <begin position="17"/>
        <end position="179"/>
    </location>
</feature>
<dbReference type="InterPro" id="IPR000182">
    <property type="entry name" value="GNAT_dom"/>
</dbReference>
<protein>
    <submittedName>
        <fullName evidence="2">GNAT family N-acetyltransferase</fullName>
    </submittedName>
</protein>
<dbReference type="SUPFAM" id="SSF55729">
    <property type="entry name" value="Acyl-CoA N-acyltransferases (Nat)"/>
    <property type="match status" value="1"/>
</dbReference>
<dbReference type="RefSeq" id="WP_144990600.1">
    <property type="nucleotide sequence ID" value="NZ_VNJK01000001.1"/>
</dbReference>
<dbReference type="Gene3D" id="3.40.630.30">
    <property type="match status" value="1"/>
</dbReference>
<dbReference type="EMBL" id="VNJK01000001">
    <property type="protein sequence ID" value="TVX93781.1"/>
    <property type="molecule type" value="Genomic_DNA"/>
</dbReference>
<dbReference type="Pfam" id="PF00583">
    <property type="entry name" value="Acetyltransf_1"/>
    <property type="match status" value="1"/>
</dbReference>
<accession>A0A559J1Q4</accession>
<dbReference type="InterPro" id="IPR016181">
    <property type="entry name" value="Acyl_CoA_acyltransferase"/>
</dbReference>
<reference evidence="2 3" key="1">
    <citation type="submission" date="2019-07" db="EMBL/GenBank/DDBJ databases">
        <authorList>
            <person name="Kim J."/>
        </authorList>
    </citation>
    <scope>NUCLEOTIDE SEQUENCE [LARGE SCALE GENOMIC DNA]</scope>
    <source>
        <strain evidence="2 3">N4</strain>
    </source>
</reference>
<proteinExistence type="predicted"/>
<keyword evidence="3" id="KW-1185">Reference proteome</keyword>
<evidence type="ECO:0000259" key="1">
    <source>
        <dbReference type="PROSITE" id="PS51186"/>
    </source>
</evidence>
<evidence type="ECO:0000313" key="3">
    <source>
        <dbReference type="Proteomes" id="UP000318102"/>
    </source>
</evidence>
<comment type="caution">
    <text evidence="2">The sequence shown here is derived from an EMBL/GenBank/DDBJ whole genome shotgun (WGS) entry which is preliminary data.</text>
</comment>